<reference evidence="1" key="1">
    <citation type="submission" date="2019-08" db="EMBL/GenBank/DDBJ databases">
        <title>Genome sequence of Clostridiales bacterium MT110.</title>
        <authorList>
            <person name="Cao J."/>
        </authorList>
    </citation>
    <scope>NUCLEOTIDE SEQUENCE</scope>
    <source>
        <strain evidence="1">MT110</strain>
    </source>
</reference>
<proteinExistence type="predicted"/>
<organism evidence="1 2">
    <name type="scientific">Anoxybacterium hadale</name>
    <dbReference type="NCBI Taxonomy" id="3408580"/>
    <lineage>
        <taxon>Bacteria</taxon>
        <taxon>Bacillati</taxon>
        <taxon>Bacillota</taxon>
        <taxon>Clostridia</taxon>
        <taxon>Peptostreptococcales</taxon>
        <taxon>Anaerovoracaceae</taxon>
        <taxon>Anoxybacterium</taxon>
    </lineage>
</organism>
<gene>
    <name evidence="1" type="ORF">FRZ06_07410</name>
</gene>
<sequence length="495" mass="54972">MGNVNLKAPEVTVRELRLGSVTGFAGSAEDLVGCARCGKLADKSRSFSQTLGCSTSNAACTLILIQDAAVISHGPVGCAGCLHEFAFTYRVNGVHRGLEKTTPRHIYSTDLEEKDTIYGGNQKLADAIREVHRRTNVNAIFIITTCASGIIGDDVEGIANEAEEELGIPVVAVFCEGFRSKIWTSGFDAGYHGIARKLIKPAERKQEDLVNIINFWGTDVFAQWFKRLNLRTNYLTPYATVDQIAHSSEAIATMQICSTLGSYLGAALEQYFGVEEIKTSPPYGIPQTERWFRELGRITNRKEEVEIFLAEERERWLPRIEELRGKLKGKTAYVTAGASHGHSLLAILKELGMEPQGAAIFHHDPLYDNGAVEGDTLQHVVEDYGNVKAFNVCNKQEFELVNILHRVRPDILLARHGGMTLWGAKFGIPSLLIGDEHYGMGYQGLVNYGERILETIENDEFVKNLEKHAINPYTKWWLNQDPYTFLGGEADVVGY</sequence>
<evidence type="ECO:0000313" key="2">
    <source>
        <dbReference type="Proteomes" id="UP000594014"/>
    </source>
</evidence>
<keyword evidence="2" id="KW-1185">Reference proteome</keyword>
<dbReference type="Proteomes" id="UP000594014">
    <property type="component" value="Chromosome"/>
</dbReference>
<accession>A0ACD1A9S0</accession>
<evidence type="ECO:0000313" key="1">
    <source>
        <dbReference type="EMBL" id="QOX63185.1"/>
    </source>
</evidence>
<dbReference type="EMBL" id="CP042469">
    <property type="protein sequence ID" value="QOX63185.1"/>
    <property type="molecule type" value="Genomic_DNA"/>
</dbReference>
<protein>
    <submittedName>
        <fullName evidence="1">Nitrogenase</fullName>
    </submittedName>
</protein>
<name>A0ACD1A9S0_9FIRM</name>